<dbReference type="EMBL" id="SMLM01000001">
    <property type="protein sequence ID" value="TFZ05994.1"/>
    <property type="molecule type" value="Genomic_DNA"/>
</dbReference>
<evidence type="ECO:0000313" key="3">
    <source>
        <dbReference type="Proteomes" id="UP000298180"/>
    </source>
</evidence>
<feature type="chain" id="PRO_5021475933" evidence="1">
    <location>
        <begin position="21"/>
        <end position="160"/>
    </location>
</feature>
<reference evidence="2 3" key="1">
    <citation type="submission" date="2019-03" db="EMBL/GenBank/DDBJ databases">
        <title>Ramlibacter henchirensis DSM 14656, whole genome shotgun sequence.</title>
        <authorList>
            <person name="Zhang X."/>
            <person name="Feng G."/>
            <person name="Zhu H."/>
        </authorList>
    </citation>
    <scope>NUCLEOTIDE SEQUENCE [LARGE SCALE GENOMIC DNA]</scope>
    <source>
        <strain evidence="2 3">DSM 14656</strain>
    </source>
</reference>
<keyword evidence="1" id="KW-0732">Signal</keyword>
<dbReference type="AlphaFoldDB" id="A0A4Z0C4X4"/>
<evidence type="ECO:0000313" key="2">
    <source>
        <dbReference type="EMBL" id="TFZ05994.1"/>
    </source>
</evidence>
<protein>
    <submittedName>
        <fullName evidence="2">Uncharacterized protein</fullName>
    </submittedName>
</protein>
<accession>A0A4Z0C4X4</accession>
<organism evidence="2 3">
    <name type="scientific">Ramlibacter henchirensis</name>
    <dbReference type="NCBI Taxonomy" id="204072"/>
    <lineage>
        <taxon>Bacteria</taxon>
        <taxon>Pseudomonadati</taxon>
        <taxon>Pseudomonadota</taxon>
        <taxon>Betaproteobacteria</taxon>
        <taxon>Burkholderiales</taxon>
        <taxon>Comamonadaceae</taxon>
        <taxon>Ramlibacter</taxon>
    </lineage>
</organism>
<feature type="signal peptide" evidence="1">
    <location>
        <begin position="1"/>
        <end position="20"/>
    </location>
</feature>
<proteinExistence type="predicted"/>
<dbReference type="PROSITE" id="PS51257">
    <property type="entry name" value="PROKAR_LIPOPROTEIN"/>
    <property type="match status" value="1"/>
</dbReference>
<sequence length="160" mass="16236">MKFHASVRMRLAAAAMAVSAAVGCGGGGGGGAGPGAPVPPGPPDPPPIPAVLTWGDFPSASVVIGQPDFDRGDAPATPVPIDRLRFPIGNTGVTSDGRLFVASSQGISAFDDYDAVKGPSARFSMPANFRSVGVHGGKLVSITDSRVEVYNQPPIDDRPT</sequence>
<name>A0A4Z0C4X4_9BURK</name>
<keyword evidence="3" id="KW-1185">Reference proteome</keyword>
<gene>
    <name evidence="2" type="ORF">EZ313_04915</name>
</gene>
<evidence type="ECO:0000256" key="1">
    <source>
        <dbReference type="SAM" id="SignalP"/>
    </source>
</evidence>
<dbReference type="Proteomes" id="UP000298180">
    <property type="component" value="Unassembled WGS sequence"/>
</dbReference>
<comment type="caution">
    <text evidence="2">The sequence shown here is derived from an EMBL/GenBank/DDBJ whole genome shotgun (WGS) entry which is preliminary data.</text>
</comment>